<dbReference type="InterPro" id="IPR000835">
    <property type="entry name" value="HTH_MarR-typ"/>
</dbReference>
<dbReference type="PANTHER" id="PTHR10948">
    <property type="entry name" value="TRANSPOSASE"/>
    <property type="match status" value="1"/>
</dbReference>
<feature type="region of interest" description="Disordered" evidence="1">
    <location>
        <begin position="62"/>
        <end position="85"/>
    </location>
</feature>
<dbReference type="STRING" id="1210089.GCA_001613165_05711"/>
<dbReference type="Gene3D" id="1.10.10.10">
    <property type="entry name" value="Winged helix-like DNA-binding domain superfamily/Winged helix DNA-binding domain"/>
    <property type="match status" value="1"/>
</dbReference>
<sequence>MPGGRLSQDDRRLIAAGLAERLGYAEIARRLGRPTSTVSREVTRNGGPGRYRPELAQAAAAVRSRRRTPRPDATEKYSGTDEYGRDPETLDAFSAGLAELFVQTGMPRTASAVLARLYAVDSGSLTATELVRHLGVSPATVSAAIGYLENQELIRRDRDANSRRERYILDESAWYRATLAGARFNELLSAQARDGAAALGPGTPAAARLLGMGEYLDEVGRDMIRSAEQWRTKLLR</sequence>
<dbReference type="InterPro" id="IPR051917">
    <property type="entry name" value="Transposase-Integrase"/>
</dbReference>
<evidence type="ECO:0000313" key="3">
    <source>
        <dbReference type="EMBL" id="RDI46853.1"/>
    </source>
</evidence>
<comment type="caution">
    <text evidence="3">The sequence shown here is derived from an EMBL/GenBank/DDBJ whole genome shotgun (WGS) entry which is preliminary data.</text>
</comment>
<evidence type="ECO:0000259" key="2">
    <source>
        <dbReference type="SMART" id="SM00347"/>
    </source>
</evidence>
<keyword evidence="4" id="KW-1185">Reference proteome</keyword>
<name>A0A370GYB2_9NOCA</name>
<dbReference type="GO" id="GO:0004803">
    <property type="term" value="F:transposase activity"/>
    <property type="evidence" value="ECO:0007669"/>
    <property type="project" value="TreeGrafter"/>
</dbReference>
<dbReference type="InterPro" id="IPR011991">
    <property type="entry name" value="ArsR-like_HTH"/>
</dbReference>
<dbReference type="GO" id="GO:0032196">
    <property type="term" value="P:transposition"/>
    <property type="evidence" value="ECO:0007669"/>
    <property type="project" value="TreeGrafter"/>
</dbReference>
<dbReference type="EMBL" id="QQAZ01000010">
    <property type="protein sequence ID" value="RDI46853.1"/>
    <property type="molecule type" value="Genomic_DNA"/>
</dbReference>
<dbReference type="RefSeq" id="WP_068026272.1">
    <property type="nucleotide sequence ID" value="NZ_QQAZ01000010.1"/>
</dbReference>
<feature type="compositionally biased region" description="Basic and acidic residues" evidence="1">
    <location>
        <begin position="69"/>
        <end position="85"/>
    </location>
</feature>
<gene>
    <name evidence="3" type="ORF">DFR68_110260</name>
</gene>
<dbReference type="AlphaFoldDB" id="A0A370GYB2"/>
<feature type="domain" description="HTH marR-type" evidence="2">
    <location>
        <begin position="99"/>
        <end position="207"/>
    </location>
</feature>
<dbReference type="GO" id="GO:0005829">
    <property type="term" value="C:cytosol"/>
    <property type="evidence" value="ECO:0007669"/>
    <property type="project" value="TreeGrafter"/>
</dbReference>
<reference evidence="3 4" key="1">
    <citation type="submission" date="2018-07" db="EMBL/GenBank/DDBJ databases">
        <title>Genomic Encyclopedia of Type Strains, Phase IV (KMG-IV): sequencing the most valuable type-strain genomes for metagenomic binning, comparative biology and taxonomic classification.</title>
        <authorList>
            <person name="Goeker M."/>
        </authorList>
    </citation>
    <scope>NUCLEOTIDE SEQUENCE [LARGE SCALE GENOMIC DNA]</scope>
    <source>
        <strain evidence="3 4">DSM 44952</strain>
    </source>
</reference>
<dbReference type="Pfam" id="PF13936">
    <property type="entry name" value="HTH_38"/>
    <property type="match status" value="1"/>
</dbReference>
<dbReference type="PANTHER" id="PTHR10948:SF23">
    <property type="entry name" value="TRANSPOSASE INSI FOR INSERTION SEQUENCE ELEMENT IS30A-RELATED"/>
    <property type="match status" value="1"/>
</dbReference>
<dbReference type="GO" id="GO:0003700">
    <property type="term" value="F:DNA-binding transcription factor activity"/>
    <property type="evidence" value="ECO:0007669"/>
    <property type="project" value="InterPro"/>
</dbReference>
<dbReference type="InterPro" id="IPR025246">
    <property type="entry name" value="IS30-like_HTH"/>
</dbReference>
<protein>
    <submittedName>
        <fullName evidence="3">MarR family protein</fullName>
    </submittedName>
</protein>
<dbReference type="SUPFAM" id="SSF46785">
    <property type="entry name" value="Winged helix' DNA-binding domain"/>
    <property type="match status" value="1"/>
</dbReference>
<organism evidence="3 4">
    <name type="scientific">Nocardia mexicana</name>
    <dbReference type="NCBI Taxonomy" id="279262"/>
    <lineage>
        <taxon>Bacteria</taxon>
        <taxon>Bacillati</taxon>
        <taxon>Actinomycetota</taxon>
        <taxon>Actinomycetes</taxon>
        <taxon>Mycobacteriales</taxon>
        <taxon>Nocardiaceae</taxon>
        <taxon>Nocardia</taxon>
    </lineage>
</organism>
<evidence type="ECO:0000256" key="1">
    <source>
        <dbReference type="SAM" id="MobiDB-lite"/>
    </source>
</evidence>
<dbReference type="InterPro" id="IPR036390">
    <property type="entry name" value="WH_DNA-bd_sf"/>
</dbReference>
<dbReference type="Proteomes" id="UP000255355">
    <property type="component" value="Unassembled WGS sequence"/>
</dbReference>
<dbReference type="OrthoDB" id="4823987at2"/>
<evidence type="ECO:0000313" key="4">
    <source>
        <dbReference type="Proteomes" id="UP000255355"/>
    </source>
</evidence>
<accession>A0A370GYB2</accession>
<dbReference type="Pfam" id="PF12802">
    <property type="entry name" value="MarR_2"/>
    <property type="match status" value="1"/>
</dbReference>
<dbReference type="CDD" id="cd00090">
    <property type="entry name" value="HTH_ARSR"/>
    <property type="match status" value="1"/>
</dbReference>
<dbReference type="InterPro" id="IPR036388">
    <property type="entry name" value="WH-like_DNA-bd_sf"/>
</dbReference>
<dbReference type="SMART" id="SM00347">
    <property type="entry name" value="HTH_MARR"/>
    <property type="match status" value="1"/>
</dbReference>
<proteinExistence type="predicted"/>